<protein>
    <submittedName>
        <fullName evidence="1">Uncharacterized protein</fullName>
    </submittedName>
</protein>
<dbReference type="RefSeq" id="XP_024773760.1">
    <property type="nucleotide sequence ID" value="XM_024915253.1"/>
</dbReference>
<gene>
    <name evidence="1" type="ORF">M431DRAFT_449711</name>
</gene>
<dbReference type="AlphaFoldDB" id="A0A2T4AAR3"/>
<name>A0A2T4AAR3_TRIHA</name>
<dbReference type="Proteomes" id="UP000241690">
    <property type="component" value="Unassembled WGS sequence"/>
</dbReference>
<evidence type="ECO:0000313" key="1">
    <source>
        <dbReference type="EMBL" id="PTB54083.1"/>
    </source>
</evidence>
<dbReference type="EMBL" id="KZ679681">
    <property type="protein sequence ID" value="PTB54083.1"/>
    <property type="molecule type" value="Genomic_DNA"/>
</dbReference>
<keyword evidence="2" id="KW-1185">Reference proteome</keyword>
<accession>A0A2T4AAR3</accession>
<proteinExistence type="predicted"/>
<evidence type="ECO:0000313" key="2">
    <source>
        <dbReference type="Proteomes" id="UP000241690"/>
    </source>
</evidence>
<dbReference type="GeneID" id="36623820"/>
<organism evidence="1 2">
    <name type="scientific">Trichoderma harzianum CBS 226.95</name>
    <dbReference type="NCBI Taxonomy" id="983964"/>
    <lineage>
        <taxon>Eukaryota</taxon>
        <taxon>Fungi</taxon>
        <taxon>Dikarya</taxon>
        <taxon>Ascomycota</taxon>
        <taxon>Pezizomycotina</taxon>
        <taxon>Sordariomycetes</taxon>
        <taxon>Hypocreomycetidae</taxon>
        <taxon>Hypocreales</taxon>
        <taxon>Hypocreaceae</taxon>
        <taxon>Trichoderma</taxon>
    </lineage>
</organism>
<sequence length="206" mass="23011">MQSSSRMLLSILGTEYPVFRTSRTVYVHTCRQLPAKTASKTRNRLAIIRGDKEYRHSVDQHGNDTMYDASGIHPFPSVQQSIHCKTEYPICGETDDTHCPYPWRKTGKWNSKTAGIQRYSASAWTSLPLITSLDDVAETGLEGEAIVMLSTCSIKVACLLRSSHLLLCDDDDGSTTHSSVKHIMTITFIIHSHLILDPHRVIAACH</sequence>
<reference evidence="1 2" key="1">
    <citation type="submission" date="2016-07" db="EMBL/GenBank/DDBJ databases">
        <title>Multiple horizontal gene transfer events from other fungi enriched the ability of initially mycotrophic Trichoderma (Ascomycota) to feed on dead plant biomass.</title>
        <authorList>
            <consortium name="DOE Joint Genome Institute"/>
            <person name="Aerts A."/>
            <person name="Atanasova L."/>
            <person name="Chenthamara K."/>
            <person name="Zhang J."/>
            <person name="Grujic M."/>
            <person name="Henrissat B."/>
            <person name="Kuo A."/>
            <person name="Salamov A."/>
            <person name="Lipzen A."/>
            <person name="Labutti K."/>
            <person name="Barry K."/>
            <person name="Miao Y."/>
            <person name="Rahimi M.J."/>
            <person name="Shen Q."/>
            <person name="Grigoriev I.V."/>
            <person name="Kubicek C.P."/>
            <person name="Druzhinina I.S."/>
        </authorList>
    </citation>
    <scope>NUCLEOTIDE SEQUENCE [LARGE SCALE GENOMIC DNA]</scope>
    <source>
        <strain evidence="1 2">CBS 226.95</strain>
    </source>
</reference>